<evidence type="ECO:0000313" key="1">
    <source>
        <dbReference type="EMBL" id="KAA3677753.1"/>
    </source>
</evidence>
<evidence type="ECO:0000313" key="2">
    <source>
        <dbReference type="Proteomes" id="UP000324629"/>
    </source>
</evidence>
<dbReference type="GO" id="GO:0007017">
    <property type="term" value="P:microtubule-based process"/>
    <property type="evidence" value="ECO:0007669"/>
    <property type="project" value="InterPro"/>
</dbReference>
<gene>
    <name evidence="1" type="ORF">DEA37_0007017</name>
</gene>
<dbReference type="CDD" id="cd21454">
    <property type="entry name" value="DLC-like_TAL"/>
    <property type="match status" value="1"/>
</dbReference>
<comment type="caution">
    <text evidence="1">The sequence shown here is derived from an EMBL/GenBank/DDBJ whole genome shotgun (WGS) entry which is preliminary data.</text>
</comment>
<dbReference type="SMART" id="SM01375">
    <property type="entry name" value="Dynein_light"/>
    <property type="match status" value="1"/>
</dbReference>
<dbReference type="GO" id="GO:0030286">
    <property type="term" value="C:dynein complex"/>
    <property type="evidence" value="ECO:0007669"/>
    <property type="project" value="InterPro"/>
</dbReference>
<name>A0A5J4NQ98_9TREM</name>
<evidence type="ECO:0008006" key="3">
    <source>
        <dbReference type="Google" id="ProtNLM"/>
    </source>
</evidence>
<organism evidence="1 2">
    <name type="scientific">Paragonimus westermani</name>
    <dbReference type="NCBI Taxonomy" id="34504"/>
    <lineage>
        <taxon>Eukaryota</taxon>
        <taxon>Metazoa</taxon>
        <taxon>Spiralia</taxon>
        <taxon>Lophotrochozoa</taxon>
        <taxon>Platyhelminthes</taxon>
        <taxon>Trematoda</taxon>
        <taxon>Digenea</taxon>
        <taxon>Plagiorchiida</taxon>
        <taxon>Troglotremata</taxon>
        <taxon>Troglotrematidae</taxon>
        <taxon>Paragonimus</taxon>
    </lineage>
</organism>
<dbReference type="Gene3D" id="3.30.740.10">
    <property type="entry name" value="Protein Inhibitor Of Neuronal Nitric Oxide Synthase"/>
    <property type="match status" value="1"/>
</dbReference>
<dbReference type="EMBL" id="QNGE01001357">
    <property type="protein sequence ID" value="KAA3677753.1"/>
    <property type="molecule type" value="Genomic_DNA"/>
</dbReference>
<accession>A0A5J4NQ98</accession>
<proteinExistence type="predicted"/>
<reference evidence="1 2" key="1">
    <citation type="journal article" date="2019" name="Gigascience">
        <title>Whole-genome sequence of the oriental lung fluke Paragonimus westermani.</title>
        <authorList>
            <person name="Oey H."/>
            <person name="Zakrzewski M."/>
            <person name="Narain K."/>
            <person name="Devi K.R."/>
            <person name="Agatsuma T."/>
            <person name="Nawaratna S."/>
            <person name="Gobert G.N."/>
            <person name="Jones M.K."/>
            <person name="Ragan M.A."/>
            <person name="McManus D.P."/>
            <person name="Krause L."/>
        </authorList>
    </citation>
    <scope>NUCLEOTIDE SEQUENCE [LARGE SCALE GENOMIC DNA]</scope>
    <source>
        <strain evidence="1 2">IND2009</strain>
    </source>
</reference>
<sequence length="184" mass="21560">MSQLKGIELFIDVFMLLDKANPEGVNKQELIKECQTRKLTTDQLDEWLKPFPNDTIDLETFCKHLGFDLNSMRLEEKERAKSREESDQTVANDIEVISTTMSVVKQIDITEKFKDLVKKIGTDVNKLNTIPEQLKAYMDEKYLPGWQVIMLEGSYWMQFSHEPLTSLQFRYDSLICLVWRTPMN</sequence>
<dbReference type="SUPFAM" id="SSF54648">
    <property type="entry name" value="DLC"/>
    <property type="match status" value="1"/>
</dbReference>
<dbReference type="Proteomes" id="UP000324629">
    <property type="component" value="Unassembled WGS sequence"/>
</dbReference>
<dbReference type="AlphaFoldDB" id="A0A5J4NQ98"/>
<dbReference type="Pfam" id="PF01221">
    <property type="entry name" value="Dynein_light"/>
    <property type="match status" value="1"/>
</dbReference>
<keyword evidence="2" id="KW-1185">Reference proteome</keyword>
<dbReference type="InterPro" id="IPR001372">
    <property type="entry name" value="Dynein_light_chain_typ-1/2"/>
</dbReference>
<dbReference type="InterPro" id="IPR037177">
    <property type="entry name" value="DLC_sf"/>
</dbReference>
<protein>
    <recommendedName>
        <fullName evidence="3">Tegument antigen</fullName>
    </recommendedName>
</protein>